<name>A0A166E6E1_9EURY</name>
<dbReference type="PATRIC" id="fig|49547.3.peg.103"/>
<evidence type="ECO:0000259" key="5">
    <source>
        <dbReference type="Pfam" id="PF13087"/>
    </source>
</evidence>
<feature type="domain" description="DUF3320" evidence="3">
    <location>
        <begin position="1756"/>
        <end position="1802"/>
    </location>
</feature>
<dbReference type="InterPro" id="IPR041677">
    <property type="entry name" value="DNA2/NAM7_AAA_11"/>
</dbReference>
<reference evidence="7 8" key="1">
    <citation type="submission" date="2016-04" db="EMBL/GenBank/DDBJ databases">
        <title>Genome sequence of Methanobrevibacter curvatus DSM 11111.</title>
        <authorList>
            <person name="Poehlein A."/>
            <person name="Seedorf H."/>
            <person name="Daniel R."/>
        </authorList>
    </citation>
    <scope>NUCLEOTIDE SEQUENCE [LARGE SCALE GENOMIC DNA]</scope>
    <source>
        <strain evidence="7 8">DSM 11111</strain>
    </source>
</reference>
<dbReference type="SUPFAM" id="SSF52540">
    <property type="entry name" value="P-loop containing nucleoside triphosphate hydrolases"/>
    <property type="match status" value="2"/>
</dbReference>
<feature type="region of interest" description="Disordered" evidence="2">
    <location>
        <begin position="1632"/>
        <end position="1658"/>
    </location>
</feature>
<dbReference type="FunFam" id="3.40.960.10:FF:000002">
    <property type="entry name" value="DNA helicase related protein"/>
    <property type="match status" value="1"/>
</dbReference>
<dbReference type="Pfam" id="PF18741">
    <property type="entry name" value="MTES_1575"/>
    <property type="match status" value="1"/>
</dbReference>
<organism evidence="7 8">
    <name type="scientific">Methanobrevibacter curvatus</name>
    <dbReference type="NCBI Taxonomy" id="49547"/>
    <lineage>
        <taxon>Archaea</taxon>
        <taxon>Methanobacteriati</taxon>
        <taxon>Methanobacteriota</taxon>
        <taxon>Methanomada group</taxon>
        <taxon>Methanobacteria</taxon>
        <taxon>Methanobacteriales</taxon>
        <taxon>Methanobacteriaceae</taxon>
        <taxon>Methanobrevibacter</taxon>
    </lineage>
</organism>
<sequence>MNSSSSRIIKEFENLREKLLDLSSKNQLLNFKPRAKTLEIIENNPNNIYHTLIMQKKKMYFIPNKASENDIDYNKPKSRLSKIFEYAPIDLSIFKSVDTTLKTDLSPTELQKKLFYINQQARLMLNEQGYNILYLAVGFLEWKDQYKVNEIKKAPLVLIPVTLSRKKAGKSFTIEWNGDEIETNISLKEKLLNEGVKLPKFKMKNYVELIEDYLLQAKTAISKGRSTKKWSINNEIALGFFSFTKFLMYEDLNPDGWKNLNLDKHSLIDSLFNPKGIKEENEFREDDIDKVLNYASMYQVLDADSSQIAAIENVKSGENLVVEGPPGTGKSQTIVNLIAELLANGKTVLFVSEKMAALDVVRDRLKSVGLGKFVLELHSNQTRKKKILKDLEKSLNTKFYKNLEVDSIATRLDTLKLDLDDYAEILHKKSFAYEISPFQLFGLKEVAYEHFYKTNRHMALVNIDNPENISKKELNSIIADLNNLTEIHNTVSDNNPWTNCHPKTLLPRDLREIEQFLEDSLIALNQFLLNGETINELYGIKKAKDIKSYKETLQGLKLLEDRDLELVDSKIITNNSWKNESKIAIELIDKLKEYQDVSKVLSKFNDSIYDVDLDDLIFKFQKHLNKKFKLFSTNPSKDEALKLYKSSPLSKISGDKSILKDLKSLKSYFILKEELDSLNDLGVSFFGELYSLNANTRDLEKLSNWIIKFNKNLENGTFNNLTLDLLKNSLFDLNGAIEIKDYLESGNKFFNKLRGLENKLNPRSKLIFKKEKEEVSFREWENQINLWKTQLPSLHLFSQYLNTKRNITNPVSIEFIKVIEKRKIKKEDIKYLVYGNFADGLLNILFRENEYLNQFIGELHCNKIKEFRKLDKKILEINRKRIFNKLNENIPKIYGATDNEEAKVLAGEFTRKSGHIPLRKLLEKAGGIIKEIKPCFMMSPLSIAQYLDPMNEKLIFDVVIFDEASQVKPEDALGAFLRAKTGVVMGDTQQLPPTSFFDQVVSDESDEEIATAIDMESILHLCKMSFPVKMLKWHYRSRHESLINISNQEFYDGELLVYPSPSHTNEDLGLKLKYDEKTVYDKGNTSSNRLEAQNVAKEVINHFETYGDTKSLGVGTFSVAQRNAILEELEFLRKQNPELEQNFSENLEKHFFVKNLETIQGDERDVIFISVGYGYDNEGNMTYNFGPLNQEGGERRLNVLITRAREKCVVFTNFKSFDIHLNHNPPFGLKALKNFLEYGENLSKGINPKKDKGNILSLENAIASFLESEDYKVEKNVGTAAFKIDLAVVNENNPGEYLLGIMLDSENYSSSRVSRDRDRLRDQVLKGLDWNIYHLWSTDWYRNPELSKNKLLDFIEKTKDKQLKIVKKKEKEKIKLKQLLEQRKQEALEAQIAKEKELEKLEEDSNEEYDDEEYDDEEYEEYDIESDEEDNEKTDIIHIDDLNLKAEEEKAEEENKEKEKKEELKILDKNNDTYEENFLNGEFELKNQDDMEKDHKIQKNLDKIENNKVEEIKEIKEIEEEIDENKTQREEIQIEEIQENESSALNEIDKENYITHLKNQNKCENLYEENIKIKNYDSDKNITYVNDIDKLNFISKLDSKINLILENKEEKEEEKEENNKDTNKNITEIKHNSYNNYNNSNHSSSYDNNSNSSSNNNSIGKIDAELDLGLNLDEFIDENFKDTEFDFDENINEDFNITNFDLSRKLDEKELNSSYSNIDNSQILNEGNIAKKKVNNNEINITSYKMALNLVPSNKDFYTTPISEITKTVNKIVEIEGPIHISELILRVRDNYHMQRSGVKLKKIVNESILKSVDENEIHMDGEFIFLNKNHKIAIRMREKPNLDIISDKEIEESLKFVILNNSPIDVKQAIKLTGKNFGFKSISKKTSGKIQSIIDNLVDANKLFLESNTLRLFK</sequence>
<evidence type="ECO:0000313" key="7">
    <source>
        <dbReference type="EMBL" id="KZX16328.1"/>
    </source>
</evidence>
<dbReference type="STRING" id="49547.MBCUR_00960"/>
<evidence type="ECO:0000313" key="8">
    <source>
        <dbReference type="Proteomes" id="UP000077245"/>
    </source>
</evidence>
<dbReference type="InterPro" id="IPR041679">
    <property type="entry name" value="DNA2/NAM7-like_C"/>
</dbReference>
<evidence type="ECO:0000256" key="2">
    <source>
        <dbReference type="SAM" id="MobiDB-lite"/>
    </source>
</evidence>
<protein>
    <submittedName>
        <fullName evidence="7">Uncharacterized protein</fullName>
    </submittedName>
</protein>
<proteinExistence type="predicted"/>
<gene>
    <name evidence="7" type="ORF">MBCUR_00960</name>
</gene>
<feature type="domain" description="DNA2/NAM7 helicase-like C-terminal" evidence="5">
    <location>
        <begin position="1021"/>
        <end position="1213"/>
    </location>
</feature>
<dbReference type="InterPro" id="IPR011335">
    <property type="entry name" value="Restrct_endonuc-II-like"/>
</dbReference>
<feature type="coiled-coil region" evidence="1">
    <location>
        <begin position="1439"/>
        <end position="1477"/>
    </location>
</feature>
<dbReference type="InterPro" id="IPR025103">
    <property type="entry name" value="DUF4011"/>
</dbReference>
<dbReference type="GO" id="GO:0004386">
    <property type="term" value="F:helicase activity"/>
    <property type="evidence" value="ECO:0007669"/>
    <property type="project" value="InterPro"/>
</dbReference>
<dbReference type="InterPro" id="IPR021754">
    <property type="entry name" value="DUF3320"/>
</dbReference>
<feature type="region of interest" description="Disordered" evidence="2">
    <location>
        <begin position="1398"/>
        <end position="1417"/>
    </location>
</feature>
<dbReference type="InterPro" id="IPR045055">
    <property type="entry name" value="DNA2/NAM7-like"/>
</dbReference>
<dbReference type="FunFam" id="3.40.50.300:FF:002063">
    <property type="entry name" value="DNA helicase related protein"/>
    <property type="match status" value="1"/>
</dbReference>
<dbReference type="PANTHER" id="PTHR10887">
    <property type="entry name" value="DNA2/NAM7 HELICASE FAMILY"/>
    <property type="match status" value="1"/>
</dbReference>
<dbReference type="CDD" id="cd18808">
    <property type="entry name" value="SF1_C_Upf1"/>
    <property type="match status" value="1"/>
</dbReference>
<dbReference type="Gene3D" id="3.40.50.300">
    <property type="entry name" value="P-loop containing nucleotide triphosphate hydrolases"/>
    <property type="match status" value="3"/>
</dbReference>
<dbReference type="InterPro" id="IPR047187">
    <property type="entry name" value="SF1_C_Upf1"/>
</dbReference>
<dbReference type="Pfam" id="PF11784">
    <property type="entry name" value="DUF3320"/>
    <property type="match status" value="1"/>
</dbReference>
<feature type="coiled-coil region" evidence="1">
    <location>
        <begin position="1501"/>
        <end position="1538"/>
    </location>
</feature>
<evidence type="ECO:0000259" key="4">
    <source>
        <dbReference type="Pfam" id="PF13086"/>
    </source>
</evidence>
<evidence type="ECO:0000259" key="6">
    <source>
        <dbReference type="Pfam" id="PF18741"/>
    </source>
</evidence>
<dbReference type="PANTHER" id="PTHR10887:SF530">
    <property type="entry name" value="SUPERFAMILY I DNA HELICASES"/>
    <property type="match status" value="1"/>
</dbReference>
<accession>A0A166E6E1</accession>
<dbReference type="SUPFAM" id="SSF52980">
    <property type="entry name" value="Restriction endonuclease-like"/>
    <property type="match status" value="1"/>
</dbReference>
<keyword evidence="8" id="KW-1185">Reference proteome</keyword>
<comment type="caution">
    <text evidence="7">The sequence shown here is derived from an EMBL/GenBank/DDBJ whole genome shotgun (WGS) entry which is preliminary data.</text>
</comment>
<dbReference type="Pfam" id="PF13087">
    <property type="entry name" value="AAA_12"/>
    <property type="match status" value="1"/>
</dbReference>
<feature type="domain" description="DNA2/NAM7 helicase helicase" evidence="4">
    <location>
        <begin position="304"/>
        <end position="367"/>
    </location>
</feature>
<evidence type="ECO:0000259" key="3">
    <source>
        <dbReference type="Pfam" id="PF11784"/>
    </source>
</evidence>
<dbReference type="OrthoDB" id="45637at2157"/>
<dbReference type="Pfam" id="PF13195">
    <property type="entry name" value="DUF4011"/>
    <property type="match status" value="1"/>
</dbReference>
<dbReference type="Pfam" id="PF13086">
    <property type="entry name" value="AAA_11"/>
    <property type="match status" value="1"/>
</dbReference>
<dbReference type="Proteomes" id="UP000077245">
    <property type="component" value="Unassembled WGS sequence"/>
</dbReference>
<dbReference type="EMBL" id="LWMV01000013">
    <property type="protein sequence ID" value="KZX16328.1"/>
    <property type="molecule type" value="Genomic_DNA"/>
</dbReference>
<dbReference type="RefSeq" id="WP_067088849.1">
    <property type="nucleotide sequence ID" value="NZ_LWMV01000013.1"/>
</dbReference>
<feature type="domain" description="Restriction endonuclease type II-like" evidence="6">
    <location>
        <begin position="1259"/>
        <end position="1355"/>
    </location>
</feature>
<keyword evidence="1" id="KW-0175">Coiled coil</keyword>
<dbReference type="InterPro" id="IPR027417">
    <property type="entry name" value="P-loop_NTPase"/>
</dbReference>
<dbReference type="InterPro" id="IPR049468">
    <property type="entry name" value="Restrct_endonuc-II-like_dom"/>
</dbReference>
<feature type="coiled-coil region" evidence="1">
    <location>
        <begin position="1594"/>
        <end position="1632"/>
    </location>
</feature>
<evidence type="ECO:0000256" key="1">
    <source>
        <dbReference type="SAM" id="Coils"/>
    </source>
</evidence>
<feature type="compositionally biased region" description="Acidic residues" evidence="2">
    <location>
        <begin position="1400"/>
        <end position="1417"/>
    </location>
</feature>